<dbReference type="Gene3D" id="3.90.700.10">
    <property type="entry name" value="Succinate dehydrogenase/fumarate reductase flavoprotein, catalytic domain"/>
    <property type="match status" value="1"/>
</dbReference>
<protein>
    <submittedName>
        <fullName evidence="7">FAD-binding protein</fullName>
    </submittedName>
</protein>
<feature type="signal peptide" evidence="5">
    <location>
        <begin position="1"/>
        <end position="42"/>
    </location>
</feature>
<dbReference type="PROSITE" id="PS51318">
    <property type="entry name" value="TAT"/>
    <property type="match status" value="1"/>
</dbReference>
<dbReference type="InterPro" id="IPR006311">
    <property type="entry name" value="TAT_signal"/>
</dbReference>
<dbReference type="InterPro" id="IPR050315">
    <property type="entry name" value="FAD-oxidoreductase_2"/>
</dbReference>
<evidence type="ECO:0000256" key="1">
    <source>
        <dbReference type="ARBA" id="ARBA00001974"/>
    </source>
</evidence>
<dbReference type="InterPro" id="IPR036188">
    <property type="entry name" value="FAD/NAD-bd_sf"/>
</dbReference>
<keyword evidence="3" id="KW-0274">FAD</keyword>
<keyword evidence="5" id="KW-0732">Signal</keyword>
<dbReference type="Proteomes" id="UP001232750">
    <property type="component" value="Unassembled WGS sequence"/>
</dbReference>
<evidence type="ECO:0000313" key="8">
    <source>
        <dbReference type="Proteomes" id="UP001232750"/>
    </source>
</evidence>
<evidence type="ECO:0000259" key="6">
    <source>
        <dbReference type="Pfam" id="PF00890"/>
    </source>
</evidence>
<dbReference type="RefSeq" id="WP_283831186.1">
    <property type="nucleotide sequence ID" value="NZ_JASJEU010000006.1"/>
</dbReference>
<dbReference type="EMBL" id="JASJEU010000006">
    <property type="protein sequence ID" value="MDJ1649842.1"/>
    <property type="molecule type" value="Genomic_DNA"/>
</dbReference>
<dbReference type="InterPro" id="IPR003953">
    <property type="entry name" value="FAD-dep_OxRdtase_2_FAD-bd"/>
</dbReference>
<proteinExistence type="predicted"/>
<gene>
    <name evidence="7" type="ORF">QNJ86_03420</name>
</gene>
<comment type="caution">
    <text evidence="7">The sequence shown here is derived from an EMBL/GenBank/DDBJ whole genome shotgun (WGS) entry which is preliminary data.</text>
</comment>
<dbReference type="PANTHER" id="PTHR43400:SF7">
    <property type="entry name" value="FAD-DEPENDENT OXIDOREDUCTASE 2 FAD BINDING DOMAIN-CONTAINING PROTEIN"/>
    <property type="match status" value="1"/>
</dbReference>
<dbReference type="Pfam" id="PF00890">
    <property type="entry name" value="FAD_binding_2"/>
    <property type="match status" value="1"/>
</dbReference>
<reference evidence="7 8" key="1">
    <citation type="submission" date="2023-05" db="EMBL/GenBank/DDBJ databases">
        <title>Gordonibacter KGMB12511T sp. nov., isolated from faeces of healthy Korean.</title>
        <authorList>
            <person name="Kim H.S."/>
            <person name="Kim J.-S."/>
            <person name="Suh M.K."/>
            <person name="Eom M.K."/>
            <person name="Do H.E."/>
            <person name="Lee J.-S."/>
        </authorList>
    </citation>
    <scope>NUCLEOTIDE SEQUENCE [LARGE SCALE GENOMIC DNA]</scope>
    <source>
        <strain evidence="7 8">KGMB12511</strain>
    </source>
</reference>
<feature type="domain" description="FAD-dependent oxidoreductase 2 FAD-binding" evidence="6">
    <location>
        <begin position="87"/>
        <end position="583"/>
    </location>
</feature>
<evidence type="ECO:0000256" key="2">
    <source>
        <dbReference type="ARBA" id="ARBA00022630"/>
    </source>
</evidence>
<keyword evidence="2" id="KW-0285">Flavoprotein</keyword>
<accession>A0ABT7DJZ0</accession>
<sequence>MSTNSNQQSQSNQNGKHTLSRRSFFKAAATATVATAAGGALAACAPTGGSGTSGKEGAVDKAQLAFEAAAAPIEPVEPPATWDFEADVIVVGSGGGGITGSVRLVDAGMKVIMLEKNEKTGGTSSYGGMFVNFGGHRLANEVEWAYPSFPYDPNKVVAYVNDLQQMTVDPELLYAMAVEGPQCIDWMADALEVPWAPAGKGPAGMKSLYWNGQITAKNSIEIMHFPFEMMTETAKNHGVDIHTSTEALALVVDNGTVVGIKAKTADGEKFYHGTKGVLLTAGGFEMNRAMLSKYTPTCLRGIVNVATPPYNDGACIRMGLGVGADLSGYNSVACFDGSVEWEPYDEFATSMNAHVNKDGNQAVRQPWLLINRMGQRVPYLSTAGSSYPFLNTDPNSMVTALTDQGAVEMSQPGGRTYVCFDSKFEKLVGENYFGQSVCRVGKVIPEDDPLIDRVPEWQRDWRNAFQLMVDAGAVKECNTIEELEEALGLREGVLVQAVKDWNAACAAGEDTVPTYKYDPSWLIPIEEPPYYGAKIGGNLFATKCGLRINSKMQVIDTDGAVIDGLYAGWHTAGGSNGENNIAGKPFNGIYGDIGLSFVGGYMAAGSIIDAK</sequence>
<keyword evidence="4" id="KW-0560">Oxidoreductase</keyword>
<dbReference type="InterPro" id="IPR027477">
    <property type="entry name" value="Succ_DH/fumarate_Rdtase_cat_sf"/>
</dbReference>
<dbReference type="SUPFAM" id="SSF56425">
    <property type="entry name" value="Succinate dehydrogenase/fumarate reductase flavoprotein, catalytic domain"/>
    <property type="match status" value="1"/>
</dbReference>
<evidence type="ECO:0000313" key="7">
    <source>
        <dbReference type="EMBL" id="MDJ1649842.1"/>
    </source>
</evidence>
<comment type="cofactor">
    <cofactor evidence="1">
        <name>FAD</name>
        <dbReference type="ChEBI" id="CHEBI:57692"/>
    </cofactor>
</comment>
<organism evidence="7 8">
    <name type="scientific">Gordonibacter faecis</name>
    <dbReference type="NCBI Taxonomy" id="3047475"/>
    <lineage>
        <taxon>Bacteria</taxon>
        <taxon>Bacillati</taxon>
        <taxon>Actinomycetota</taxon>
        <taxon>Coriobacteriia</taxon>
        <taxon>Eggerthellales</taxon>
        <taxon>Eggerthellaceae</taxon>
        <taxon>Gordonibacter</taxon>
    </lineage>
</organism>
<feature type="chain" id="PRO_5046902546" evidence="5">
    <location>
        <begin position="43"/>
        <end position="611"/>
    </location>
</feature>
<dbReference type="Gene3D" id="3.50.50.60">
    <property type="entry name" value="FAD/NAD(P)-binding domain"/>
    <property type="match status" value="3"/>
</dbReference>
<dbReference type="PANTHER" id="PTHR43400">
    <property type="entry name" value="FUMARATE REDUCTASE"/>
    <property type="match status" value="1"/>
</dbReference>
<evidence type="ECO:0000256" key="3">
    <source>
        <dbReference type="ARBA" id="ARBA00022827"/>
    </source>
</evidence>
<evidence type="ECO:0000256" key="4">
    <source>
        <dbReference type="ARBA" id="ARBA00023002"/>
    </source>
</evidence>
<evidence type="ECO:0000256" key="5">
    <source>
        <dbReference type="SAM" id="SignalP"/>
    </source>
</evidence>
<dbReference type="SUPFAM" id="SSF51905">
    <property type="entry name" value="FAD/NAD(P)-binding domain"/>
    <property type="match status" value="1"/>
</dbReference>
<name>A0ABT7DJZ0_9ACTN</name>
<keyword evidence="8" id="KW-1185">Reference proteome</keyword>